<dbReference type="RefSeq" id="WP_120470742.1">
    <property type="nucleotide sequence ID" value="NZ_RAYQ01000014.1"/>
</dbReference>
<feature type="modified residue" description="4-aspartylphosphate" evidence="10">
    <location>
        <position position="57"/>
    </location>
</feature>
<dbReference type="Pfam" id="PF00072">
    <property type="entry name" value="Response_reg"/>
    <property type="match status" value="1"/>
</dbReference>
<feature type="domain" description="HTH araC/xylS-type" evidence="11">
    <location>
        <begin position="436"/>
        <end position="535"/>
    </location>
</feature>
<evidence type="ECO:0000256" key="5">
    <source>
        <dbReference type="ARBA" id="ARBA00023012"/>
    </source>
</evidence>
<keyword evidence="3" id="KW-0963">Cytoplasm</keyword>
<evidence type="ECO:0000259" key="12">
    <source>
        <dbReference type="PROSITE" id="PS50110"/>
    </source>
</evidence>
<dbReference type="SMART" id="SM00342">
    <property type="entry name" value="HTH_ARAC"/>
    <property type="match status" value="1"/>
</dbReference>
<keyword evidence="14" id="KW-1185">Reference proteome</keyword>
<evidence type="ECO:0000256" key="6">
    <source>
        <dbReference type="ARBA" id="ARBA00023015"/>
    </source>
</evidence>
<protein>
    <recommendedName>
        <fullName evidence="2">Stage 0 sporulation protein A homolog</fullName>
    </recommendedName>
</protein>
<dbReference type="PANTHER" id="PTHR42713:SF3">
    <property type="entry name" value="TRANSCRIPTIONAL REGULATORY PROTEIN HPTR"/>
    <property type="match status" value="1"/>
</dbReference>
<keyword evidence="8" id="KW-0804">Transcription</keyword>
<gene>
    <name evidence="13" type="ORF">D7V94_13830</name>
</gene>
<dbReference type="OrthoDB" id="9794370at2"/>
<dbReference type="PROSITE" id="PS50110">
    <property type="entry name" value="RESPONSE_REGULATORY"/>
    <property type="match status" value="1"/>
</dbReference>
<evidence type="ECO:0000256" key="10">
    <source>
        <dbReference type="PROSITE-ProRule" id="PRU00169"/>
    </source>
</evidence>
<dbReference type="Proteomes" id="UP000280696">
    <property type="component" value="Unassembled WGS sequence"/>
</dbReference>
<dbReference type="PANTHER" id="PTHR42713">
    <property type="entry name" value="HISTIDINE KINASE-RELATED"/>
    <property type="match status" value="1"/>
</dbReference>
<proteinExistence type="predicted"/>
<dbReference type="CDD" id="cd17536">
    <property type="entry name" value="REC_YesN-like"/>
    <property type="match status" value="1"/>
</dbReference>
<dbReference type="InterPro" id="IPR018060">
    <property type="entry name" value="HTH_AraC"/>
</dbReference>
<comment type="function">
    <text evidence="9">May play the central regulatory role in sporulation. It may be an element of the effector pathway responsible for the activation of sporulation genes in response to nutritional stress. Spo0A may act in concert with spo0H (a sigma factor) to control the expression of some genes that are critical to the sporulation process.</text>
</comment>
<dbReference type="SUPFAM" id="SSF52172">
    <property type="entry name" value="CheY-like"/>
    <property type="match status" value="1"/>
</dbReference>
<evidence type="ECO:0000313" key="13">
    <source>
        <dbReference type="EMBL" id="RKI90499.1"/>
    </source>
</evidence>
<accession>A0A3A9AGM0</accession>
<evidence type="ECO:0000256" key="3">
    <source>
        <dbReference type="ARBA" id="ARBA00022490"/>
    </source>
</evidence>
<comment type="caution">
    <text evidence="13">The sequence shown here is derived from an EMBL/GenBank/DDBJ whole genome shotgun (WGS) entry which is preliminary data.</text>
</comment>
<evidence type="ECO:0000256" key="2">
    <source>
        <dbReference type="ARBA" id="ARBA00018672"/>
    </source>
</evidence>
<organism evidence="13 14">
    <name type="scientific">Parablautia intestinalis</name>
    <dbReference type="NCBI Taxonomy" id="2320100"/>
    <lineage>
        <taxon>Bacteria</taxon>
        <taxon>Bacillati</taxon>
        <taxon>Bacillota</taxon>
        <taxon>Clostridia</taxon>
        <taxon>Lachnospirales</taxon>
        <taxon>Lachnospiraceae</taxon>
        <taxon>Parablautia</taxon>
    </lineage>
</organism>
<dbReference type="PRINTS" id="PR00032">
    <property type="entry name" value="HTHARAC"/>
</dbReference>
<dbReference type="GO" id="GO:0000160">
    <property type="term" value="P:phosphorelay signal transduction system"/>
    <property type="evidence" value="ECO:0007669"/>
    <property type="project" value="UniProtKB-KW"/>
</dbReference>
<dbReference type="GO" id="GO:0043565">
    <property type="term" value="F:sequence-specific DNA binding"/>
    <property type="evidence" value="ECO:0007669"/>
    <property type="project" value="InterPro"/>
</dbReference>
<evidence type="ECO:0000256" key="7">
    <source>
        <dbReference type="ARBA" id="ARBA00023125"/>
    </source>
</evidence>
<dbReference type="GO" id="GO:0003700">
    <property type="term" value="F:DNA-binding transcription factor activity"/>
    <property type="evidence" value="ECO:0007669"/>
    <property type="project" value="InterPro"/>
</dbReference>
<evidence type="ECO:0000256" key="9">
    <source>
        <dbReference type="ARBA" id="ARBA00024867"/>
    </source>
</evidence>
<sequence length="539" mass="62257">MGLYRIMLVDDEEEVRKAIIHKMNWEQLGFVMVGDAENGQDALEKLEQMEPDVVMTDIRMPYMDGLTLTGKIREKYPSVKILIFSGYDDFEYAQRAIKLNAAEYILKPVNGEELAAILRRIKKNLDEEIEQRRNINMLQERYLSSLPILRELYLNDLVRMSADVGTIAPKLREYGINILDARKWLTAMIHVEQEEKAENQVFSEHQELIPISVRDFVEDYLRMHYRFVTFNSADGITVIIAVDESNTQTGLMNLLSDVCKESRRLLGVSITIGVGRSCDTLQEIGRSYRTCVDALGYRAIVGGGKVIYINDMEPVSRGKLQLDDKGEAELTAAIKFGPEELIESVIRNLAIKMDDAKVHARQYQVYMLSIVNSMIRLMQQYDLNISEMFDSGEQYTDMLDGLYCREEFAERLIPVARRMNEALNRERDNTTKQVIRQAKEYIRENYANPELSVEMLCRYLHMSPAYFSTVFKKETGQSYVNYLTEVRLNKAVELLSETDDKTYMIAQKVGYQEQNYFSYVFKKQYGVSPTKYRGPKGNG</sequence>
<reference evidence="13 14" key="1">
    <citation type="submission" date="2018-09" db="EMBL/GenBank/DDBJ databases">
        <title>Murine metabolic-syndrome-specific gut microbial biobank.</title>
        <authorList>
            <person name="Liu C."/>
        </authorList>
    </citation>
    <scope>NUCLEOTIDE SEQUENCE [LARGE SCALE GENOMIC DNA]</scope>
    <source>
        <strain evidence="13 14">0.1xD8-82</strain>
    </source>
</reference>
<dbReference type="EMBL" id="RAYQ01000014">
    <property type="protein sequence ID" value="RKI90499.1"/>
    <property type="molecule type" value="Genomic_DNA"/>
</dbReference>
<evidence type="ECO:0000256" key="1">
    <source>
        <dbReference type="ARBA" id="ARBA00004496"/>
    </source>
</evidence>
<dbReference type="InterPro" id="IPR041522">
    <property type="entry name" value="CdaR_GGDEF"/>
</dbReference>
<keyword evidence="4 10" id="KW-0597">Phosphoprotein</keyword>
<dbReference type="Pfam" id="PF17853">
    <property type="entry name" value="GGDEF_2"/>
    <property type="match status" value="1"/>
</dbReference>
<dbReference type="GO" id="GO:0005737">
    <property type="term" value="C:cytoplasm"/>
    <property type="evidence" value="ECO:0007669"/>
    <property type="project" value="UniProtKB-SubCell"/>
</dbReference>
<dbReference type="AlphaFoldDB" id="A0A3A9AGM0"/>
<dbReference type="InterPro" id="IPR011006">
    <property type="entry name" value="CheY-like_superfamily"/>
</dbReference>
<keyword evidence="6" id="KW-0805">Transcription regulation</keyword>
<name>A0A3A9AGM0_9FIRM</name>
<dbReference type="InterPro" id="IPR051552">
    <property type="entry name" value="HptR"/>
</dbReference>
<keyword evidence="5" id="KW-0902">Two-component regulatory system</keyword>
<evidence type="ECO:0000313" key="14">
    <source>
        <dbReference type="Proteomes" id="UP000280696"/>
    </source>
</evidence>
<dbReference type="Gene3D" id="1.10.10.60">
    <property type="entry name" value="Homeodomain-like"/>
    <property type="match status" value="2"/>
</dbReference>
<evidence type="ECO:0000259" key="11">
    <source>
        <dbReference type="PROSITE" id="PS01124"/>
    </source>
</evidence>
<dbReference type="PROSITE" id="PS01124">
    <property type="entry name" value="HTH_ARAC_FAMILY_2"/>
    <property type="match status" value="1"/>
</dbReference>
<dbReference type="SMART" id="SM00448">
    <property type="entry name" value="REC"/>
    <property type="match status" value="1"/>
</dbReference>
<evidence type="ECO:0000256" key="4">
    <source>
        <dbReference type="ARBA" id="ARBA00022553"/>
    </source>
</evidence>
<comment type="subcellular location">
    <subcellularLocation>
        <location evidence="1">Cytoplasm</location>
    </subcellularLocation>
</comment>
<dbReference type="Pfam" id="PF12833">
    <property type="entry name" value="HTH_18"/>
    <property type="match status" value="1"/>
</dbReference>
<keyword evidence="7" id="KW-0238">DNA-binding</keyword>
<dbReference type="Gene3D" id="3.40.50.2300">
    <property type="match status" value="1"/>
</dbReference>
<dbReference type="InterPro" id="IPR001789">
    <property type="entry name" value="Sig_transdc_resp-reg_receiver"/>
</dbReference>
<dbReference type="InterPro" id="IPR009057">
    <property type="entry name" value="Homeodomain-like_sf"/>
</dbReference>
<feature type="domain" description="Response regulatory" evidence="12">
    <location>
        <begin position="5"/>
        <end position="122"/>
    </location>
</feature>
<dbReference type="SUPFAM" id="SSF46689">
    <property type="entry name" value="Homeodomain-like"/>
    <property type="match status" value="2"/>
</dbReference>
<evidence type="ECO:0000256" key="8">
    <source>
        <dbReference type="ARBA" id="ARBA00023163"/>
    </source>
</evidence>
<dbReference type="InterPro" id="IPR020449">
    <property type="entry name" value="Tscrpt_reg_AraC-type_HTH"/>
</dbReference>